<keyword evidence="2" id="KW-1185">Reference proteome</keyword>
<gene>
    <name evidence="1" type="ORF">GCM10008936_06760</name>
</gene>
<sequence>MTQKYTTTLNTRPFLYRETKLIASLIDEGLEDDQIKKQVVDDNLLGLQSIDRRNRFYHEIKKRLAYLDDDLFQSFIRSDSQTSKLILLYGILSKDQLFYEWMREVVFDKWLTLDYVVHRQDTLTFFDKKAEQHDTVKNWKEITRERLTNAYHQTLVDADYADSGDEKVFLHRPIIAPDVERYLINHKEKVLVEVLLGEVLQ</sequence>
<dbReference type="Gene3D" id="1.10.3540.10">
    <property type="entry name" value="uncharacterized protein from magnetospirillum magneticum domain"/>
    <property type="match status" value="1"/>
</dbReference>
<dbReference type="Pfam" id="PF08849">
    <property type="entry name" value="BrxA"/>
    <property type="match status" value="1"/>
</dbReference>
<comment type="caution">
    <text evidence="1">The sequence shown here is derived from an EMBL/GenBank/DDBJ whole genome shotgun (WGS) entry which is preliminary data.</text>
</comment>
<accession>A0ABP3KJ81</accession>
<evidence type="ECO:0008006" key="3">
    <source>
        <dbReference type="Google" id="ProtNLM"/>
    </source>
</evidence>
<name>A0ABP3KJ81_9LACT</name>
<proteinExistence type="predicted"/>
<organism evidence="1 2">
    <name type="scientific">Alkalibacterium indicireducens</name>
    <dbReference type="NCBI Taxonomy" id="398758"/>
    <lineage>
        <taxon>Bacteria</taxon>
        <taxon>Bacillati</taxon>
        <taxon>Bacillota</taxon>
        <taxon>Bacilli</taxon>
        <taxon>Lactobacillales</taxon>
        <taxon>Carnobacteriaceae</taxon>
        <taxon>Alkalibacterium</taxon>
    </lineage>
</organism>
<dbReference type="InterPro" id="IPR014948">
    <property type="entry name" value="BrxA"/>
</dbReference>
<protein>
    <recommendedName>
        <fullName evidence="3">Inner membrane protein</fullName>
    </recommendedName>
</protein>
<dbReference type="Proteomes" id="UP001410648">
    <property type="component" value="Unassembled WGS sequence"/>
</dbReference>
<dbReference type="EMBL" id="BAAADA010000051">
    <property type="protein sequence ID" value="GAA0479246.1"/>
    <property type="molecule type" value="Genomic_DNA"/>
</dbReference>
<evidence type="ECO:0000313" key="2">
    <source>
        <dbReference type="Proteomes" id="UP001410648"/>
    </source>
</evidence>
<reference evidence="2" key="1">
    <citation type="journal article" date="2019" name="Int. J. Syst. Evol. Microbiol.">
        <title>The Global Catalogue of Microorganisms (GCM) 10K type strain sequencing project: providing services to taxonomists for standard genome sequencing and annotation.</title>
        <authorList>
            <consortium name="The Broad Institute Genomics Platform"/>
            <consortium name="The Broad Institute Genome Sequencing Center for Infectious Disease"/>
            <person name="Wu L."/>
            <person name="Ma J."/>
        </authorList>
    </citation>
    <scope>NUCLEOTIDE SEQUENCE [LARGE SCALE GENOMIC DNA]</scope>
    <source>
        <strain evidence="2">JCM 14232</strain>
    </source>
</reference>
<dbReference type="InterPro" id="IPR023137">
    <property type="entry name" value="BrxA_sf"/>
</dbReference>
<evidence type="ECO:0000313" key="1">
    <source>
        <dbReference type="EMBL" id="GAA0479246.1"/>
    </source>
</evidence>
<dbReference type="RefSeq" id="WP_346024159.1">
    <property type="nucleotide sequence ID" value="NZ_BAAADA010000051.1"/>
</dbReference>